<organism evidence="4">
    <name type="scientific">candidate division WOR-3 bacterium</name>
    <dbReference type="NCBI Taxonomy" id="2052148"/>
    <lineage>
        <taxon>Bacteria</taxon>
        <taxon>Bacteria division WOR-3</taxon>
    </lineage>
</organism>
<dbReference type="Proteomes" id="UP000885931">
    <property type="component" value="Unassembled WGS sequence"/>
</dbReference>
<reference evidence="4" key="1">
    <citation type="journal article" date="2020" name="mSystems">
        <title>Genome- and Community-Level Interaction Insights into Carbon Utilization and Element Cycling Functions of Hydrothermarchaeota in Hydrothermal Sediment.</title>
        <authorList>
            <person name="Zhou Z."/>
            <person name="Liu Y."/>
            <person name="Xu W."/>
            <person name="Pan J."/>
            <person name="Luo Z.H."/>
            <person name="Li M."/>
        </authorList>
    </citation>
    <scope>NUCLEOTIDE SEQUENCE [LARGE SCALE GENOMIC DNA]</scope>
    <source>
        <strain evidence="4">HyVt-237</strain>
    </source>
</reference>
<dbReference type="SUPFAM" id="SSF53187">
    <property type="entry name" value="Zn-dependent exopeptidases"/>
    <property type="match status" value="1"/>
</dbReference>
<keyword evidence="2" id="KW-0378">Hydrolase</keyword>
<dbReference type="GO" id="GO:0006526">
    <property type="term" value="P:L-arginine biosynthetic process"/>
    <property type="evidence" value="ECO:0007669"/>
    <property type="project" value="TreeGrafter"/>
</dbReference>
<dbReference type="AlphaFoldDB" id="A0A7C1B3H5"/>
<dbReference type="InterPro" id="IPR036264">
    <property type="entry name" value="Bact_exopeptidase_dim_dom"/>
</dbReference>
<comment type="caution">
    <text evidence="4">The sequence shown here is derived from an EMBL/GenBank/DDBJ whole genome shotgun (WGS) entry which is preliminary data.</text>
</comment>
<sequence length="364" mass="41106">MREEIAKLLSDLIKIKSLDRNPQGLQEVVRYCKNFLEGLPLKIHEYEKSGKPSLVITFGETKRPKVFFVGHLDVVDAEEDQFKPKIEGDRLYGRGALDMKGPDAVMLLLFRKLAEEGLKPDIGLMLTTDEEVGSDNGVRYLLFEEGWSSDFALIPDGGENFKLIIAEKGVLHVKLTARGKAAHGSRVWEGVNALDALINFYNDFKKEFPQEPCDDPEHWHNTLNLGRFEGGNSVNRVADRGEMYLDIRFVEPWTSDKMLAHLKEKASTYGIEEVELISRGEVMNTSPDEPHLVKFRKVASEVLGRGVELAKEHGATDGRFFAEKGIPVAITYPVGANIHGRDEWVDLNSLEALYRIMYAFVREL</sequence>
<proteinExistence type="predicted"/>
<evidence type="ECO:0000256" key="2">
    <source>
        <dbReference type="ARBA" id="ARBA00022801"/>
    </source>
</evidence>
<dbReference type="PANTHER" id="PTHR43808">
    <property type="entry name" value="ACETYLORNITHINE DEACETYLASE"/>
    <property type="match status" value="1"/>
</dbReference>
<dbReference type="SUPFAM" id="SSF55031">
    <property type="entry name" value="Bacterial exopeptidase dimerisation domain"/>
    <property type="match status" value="1"/>
</dbReference>
<keyword evidence="1" id="KW-0479">Metal-binding</keyword>
<dbReference type="GO" id="GO:0008777">
    <property type="term" value="F:acetylornithine deacetylase activity"/>
    <property type="evidence" value="ECO:0007669"/>
    <property type="project" value="TreeGrafter"/>
</dbReference>
<name>A0A7C1B3H5_UNCW3</name>
<dbReference type="Gene3D" id="3.30.70.360">
    <property type="match status" value="1"/>
</dbReference>
<evidence type="ECO:0000256" key="1">
    <source>
        <dbReference type="ARBA" id="ARBA00022723"/>
    </source>
</evidence>
<dbReference type="InterPro" id="IPR002933">
    <property type="entry name" value="Peptidase_M20"/>
</dbReference>
<evidence type="ECO:0000259" key="3">
    <source>
        <dbReference type="Pfam" id="PF07687"/>
    </source>
</evidence>
<feature type="domain" description="Peptidase M20 dimerisation" evidence="3">
    <location>
        <begin position="165"/>
        <end position="269"/>
    </location>
</feature>
<dbReference type="GO" id="GO:0046872">
    <property type="term" value="F:metal ion binding"/>
    <property type="evidence" value="ECO:0007669"/>
    <property type="project" value="UniProtKB-KW"/>
</dbReference>
<dbReference type="PANTHER" id="PTHR43808:SF31">
    <property type="entry name" value="N-ACETYL-L-CITRULLINE DEACETYLASE"/>
    <property type="match status" value="1"/>
</dbReference>
<evidence type="ECO:0000313" key="4">
    <source>
        <dbReference type="EMBL" id="HDM90059.1"/>
    </source>
</evidence>
<dbReference type="Gene3D" id="3.40.630.10">
    <property type="entry name" value="Zn peptidases"/>
    <property type="match status" value="1"/>
</dbReference>
<dbReference type="Pfam" id="PF07687">
    <property type="entry name" value="M20_dimer"/>
    <property type="match status" value="1"/>
</dbReference>
<accession>A0A7C1B3H5</accession>
<dbReference type="InterPro" id="IPR011650">
    <property type="entry name" value="Peptidase_M20_dimer"/>
</dbReference>
<gene>
    <name evidence="4" type="ORF">ENG67_02495</name>
</gene>
<dbReference type="InterPro" id="IPR050072">
    <property type="entry name" value="Peptidase_M20A"/>
</dbReference>
<dbReference type="EMBL" id="DRBW01000094">
    <property type="protein sequence ID" value="HDM90059.1"/>
    <property type="molecule type" value="Genomic_DNA"/>
</dbReference>
<dbReference type="Pfam" id="PF01546">
    <property type="entry name" value="Peptidase_M20"/>
    <property type="match status" value="1"/>
</dbReference>
<protein>
    <submittedName>
        <fullName evidence="4">M20 family peptidase</fullName>
    </submittedName>
</protein>